<dbReference type="AlphaFoldDB" id="A0A2K6D5P3"/>
<dbReference type="GeneTree" id="ENSGT00390000013340"/>
<keyword evidence="8" id="KW-0560">Oxidoreductase</keyword>
<evidence type="ECO:0000256" key="14">
    <source>
        <dbReference type="ARBA" id="ARBA00023593"/>
    </source>
</evidence>
<evidence type="ECO:0000256" key="19">
    <source>
        <dbReference type="ARBA" id="ARBA00050673"/>
    </source>
</evidence>
<dbReference type="CDD" id="cd08941">
    <property type="entry name" value="3KS_SDR_c"/>
    <property type="match status" value="1"/>
</dbReference>
<keyword evidence="9" id="KW-0520">NAD</keyword>
<evidence type="ECO:0000256" key="11">
    <source>
        <dbReference type="ARBA" id="ARBA00023136"/>
    </source>
</evidence>
<evidence type="ECO:0000313" key="34">
    <source>
        <dbReference type="Proteomes" id="UP000233120"/>
    </source>
</evidence>
<dbReference type="SUPFAM" id="SSF51735">
    <property type="entry name" value="NAD(P)-binding Rossmann-fold domains"/>
    <property type="match status" value="1"/>
</dbReference>
<accession>A0A2K6D5P3</accession>
<dbReference type="EC" id="1.1.1.270" evidence="15"/>
<dbReference type="InterPro" id="IPR052834">
    <property type="entry name" value="3KSR/17beta-HSD"/>
</dbReference>
<keyword evidence="6" id="KW-0752">Steroid biosynthesis</keyword>
<dbReference type="GO" id="GO:0000253">
    <property type="term" value="F:3-beta-hydroxysteroid 3-dehydrogenase (NADP+) activity"/>
    <property type="evidence" value="ECO:0007669"/>
    <property type="project" value="UniProtKB-EC"/>
</dbReference>
<comment type="catalytic activity">
    <reaction evidence="24">
        <text>17beta-estradiol + NADP(+) = estrone + NADPH + H(+)</text>
        <dbReference type="Rhea" id="RHEA:24616"/>
        <dbReference type="ChEBI" id="CHEBI:15378"/>
        <dbReference type="ChEBI" id="CHEBI:16469"/>
        <dbReference type="ChEBI" id="CHEBI:17263"/>
        <dbReference type="ChEBI" id="CHEBI:57783"/>
        <dbReference type="ChEBI" id="CHEBI:58349"/>
        <dbReference type="EC" id="1.1.1.62"/>
    </reaction>
    <physiologicalReaction direction="right-to-left" evidence="24">
        <dbReference type="Rhea" id="RHEA:24618"/>
    </physiologicalReaction>
</comment>
<dbReference type="PRINTS" id="PR00081">
    <property type="entry name" value="GDHRDH"/>
</dbReference>
<comment type="pathway">
    <text evidence="13">Steroid biosynthesis; zymosterol biosynthesis; zymosterol from lanosterol: step 5/6.</text>
</comment>
<sequence>MDLPFYINSGPAAARNRRTSESSGGVCFTAWKCECAKMRKVVLITGASSGIGLALCKRLLAEDDELHLCLACRNRNKAEAVRASLLASHPTAEVTIVQVDISNLQSVFRASKELKQRFQRLDCIYLNAGIMPNPQLNIKALFFGLFSRKVIHMFSTAEGLLTQGDKITADGLQEVFETNVFGHFILIRELEPLLCHSDSPSQLIWTSSRNARKSNFSLEDFQHSKGKEPYSSSKYATDLLSVALNRNFNQQGLYSNVVCPGTALTNLTYGILPPFIWTLLMPAILLLRFFANAFTLTPYNGTEALVWLFHQKPESLNPLIKYLSATTGFGRNYIMTQKMDLDEDTAEKFYQKLLELEKHIRVTIQKTDNQAGHSGSCL</sequence>
<comment type="catalytic activity">
    <reaction evidence="19">
        <text>5alpha-cholest-8-en-3-one + NADPH + H(+) = 5alpha-cholest-8-en-3beta-ol + NADP(+)</text>
        <dbReference type="Rhea" id="RHEA:46852"/>
        <dbReference type="ChEBI" id="CHEBI:15378"/>
        <dbReference type="ChEBI" id="CHEBI:16608"/>
        <dbReference type="ChEBI" id="CHEBI:57783"/>
        <dbReference type="ChEBI" id="CHEBI:58349"/>
        <dbReference type="ChEBI" id="CHEBI:87056"/>
    </reaction>
    <physiologicalReaction direction="left-to-right" evidence="19">
        <dbReference type="Rhea" id="RHEA:46853"/>
    </physiologicalReaction>
</comment>
<organism evidence="33 34">
    <name type="scientific">Macaca nemestrina</name>
    <name type="common">Pig-tailed macaque</name>
    <dbReference type="NCBI Taxonomy" id="9545"/>
    <lineage>
        <taxon>Eukaryota</taxon>
        <taxon>Metazoa</taxon>
        <taxon>Chordata</taxon>
        <taxon>Craniata</taxon>
        <taxon>Vertebrata</taxon>
        <taxon>Euteleostomi</taxon>
        <taxon>Mammalia</taxon>
        <taxon>Eutheria</taxon>
        <taxon>Euarchontoglires</taxon>
        <taxon>Primates</taxon>
        <taxon>Haplorrhini</taxon>
        <taxon>Catarrhini</taxon>
        <taxon>Cercopithecidae</taxon>
        <taxon>Cercopithecinae</taxon>
        <taxon>Macaca</taxon>
    </lineage>
</organism>
<keyword evidence="34" id="KW-1185">Reference proteome</keyword>
<evidence type="ECO:0000256" key="32">
    <source>
        <dbReference type="ARBA" id="ARBA00083257"/>
    </source>
</evidence>
<evidence type="ECO:0000256" key="24">
    <source>
        <dbReference type="ARBA" id="ARBA00052450"/>
    </source>
</evidence>
<evidence type="ECO:0000256" key="31">
    <source>
        <dbReference type="ARBA" id="ARBA00083156"/>
    </source>
</evidence>
<dbReference type="EC" id="1.1.1.210" evidence="27"/>
<keyword evidence="4" id="KW-0256">Endoplasmic reticulum</keyword>
<dbReference type="GO" id="GO:0006695">
    <property type="term" value="P:cholesterol biosynthetic process"/>
    <property type="evidence" value="ECO:0007669"/>
    <property type="project" value="Ensembl"/>
</dbReference>
<dbReference type="GO" id="GO:0008209">
    <property type="term" value="P:androgen metabolic process"/>
    <property type="evidence" value="ECO:0007669"/>
    <property type="project" value="Ensembl"/>
</dbReference>
<comment type="catalytic activity">
    <reaction evidence="21">
        <text>a 3beta-hydroxysteroid + NADP(+) = a 3-oxosteroid + NADPH + H(+)</text>
        <dbReference type="Rhea" id="RHEA:34787"/>
        <dbReference type="ChEBI" id="CHEBI:15378"/>
        <dbReference type="ChEBI" id="CHEBI:36836"/>
        <dbReference type="ChEBI" id="CHEBI:47788"/>
        <dbReference type="ChEBI" id="CHEBI:57783"/>
        <dbReference type="ChEBI" id="CHEBI:58349"/>
        <dbReference type="EC" id="1.1.1.270"/>
    </reaction>
    <physiologicalReaction direction="right-to-left" evidence="21">
        <dbReference type="Rhea" id="RHEA:34789"/>
    </physiologicalReaction>
</comment>
<evidence type="ECO:0000256" key="8">
    <source>
        <dbReference type="ARBA" id="ARBA00023002"/>
    </source>
</evidence>
<dbReference type="Ensembl" id="ENSMNET00000055653.1">
    <property type="protein sequence ID" value="ENSMNEP00000031229.1"/>
    <property type="gene ID" value="ENSMNEG00000039039.1"/>
</dbReference>
<dbReference type="STRING" id="9545.ENSMNEP00000031229"/>
<comment type="catalytic activity">
    <reaction evidence="23">
        <text>4alpha-methyl-5alpha-cholest-8-en-3-one + NADPH + H(+) = 4alpha-methyl-5alpha-cholest-8-en-3beta-ol + NADP(+)</text>
        <dbReference type="Rhea" id="RHEA:46832"/>
        <dbReference type="ChEBI" id="CHEBI:15378"/>
        <dbReference type="ChEBI" id="CHEBI:57783"/>
        <dbReference type="ChEBI" id="CHEBI:58349"/>
        <dbReference type="ChEBI" id="CHEBI:87050"/>
        <dbReference type="ChEBI" id="CHEBI:87051"/>
    </reaction>
    <physiologicalReaction direction="left-to-right" evidence="23">
        <dbReference type="Rhea" id="RHEA:46833"/>
    </physiologicalReaction>
</comment>
<evidence type="ECO:0000256" key="29">
    <source>
        <dbReference type="ARBA" id="ARBA00077091"/>
    </source>
</evidence>
<keyword evidence="3" id="KW-0812">Transmembrane</keyword>
<evidence type="ECO:0000256" key="3">
    <source>
        <dbReference type="ARBA" id="ARBA00022692"/>
    </source>
</evidence>
<evidence type="ECO:0000256" key="1">
    <source>
        <dbReference type="ARBA" id="ARBA00004389"/>
    </source>
</evidence>
<keyword evidence="2" id="KW-0444">Lipid biosynthesis</keyword>
<proteinExistence type="inferred from homology"/>
<comment type="subunit">
    <text evidence="26">Binds to the short form of prolactin receptor.</text>
</comment>
<evidence type="ECO:0000256" key="15">
    <source>
        <dbReference type="ARBA" id="ARBA00023621"/>
    </source>
</evidence>
<evidence type="ECO:0000256" key="17">
    <source>
        <dbReference type="ARBA" id="ARBA00037929"/>
    </source>
</evidence>
<comment type="similarity">
    <text evidence="14">Belongs to the short-chain dehydrogenases/reductases (SDR) family. ERG27 subfamily.</text>
</comment>
<evidence type="ECO:0000256" key="22">
    <source>
        <dbReference type="ARBA" id="ARBA00052439"/>
    </source>
</evidence>
<dbReference type="InterPro" id="IPR036291">
    <property type="entry name" value="NAD(P)-bd_dom_sf"/>
</dbReference>
<comment type="catalytic activity">
    <reaction evidence="25">
        <text>zymosterone + NADPH + H(+) = zymosterol + NADP(+)</text>
        <dbReference type="Rhea" id="RHEA:33459"/>
        <dbReference type="ChEBI" id="CHEBI:15378"/>
        <dbReference type="ChEBI" id="CHEBI:18252"/>
        <dbReference type="ChEBI" id="CHEBI:52386"/>
        <dbReference type="ChEBI" id="CHEBI:57783"/>
        <dbReference type="ChEBI" id="CHEBI:58349"/>
    </reaction>
    <physiologicalReaction direction="left-to-right" evidence="25">
        <dbReference type="Rhea" id="RHEA:33460"/>
    </physiologicalReaction>
</comment>
<keyword evidence="7" id="KW-1133">Transmembrane helix</keyword>
<evidence type="ECO:0000256" key="27">
    <source>
        <dbReference type="ARBA" id="ARBA00066807"/>
    </source>
</evidence>
<reference evidence="33" key="2">
    <citation type="submission" date="2025-09" db="UniProtKB">
        <authorList>
            <consortium name="Ensembl"/>
        </authorList>
    </citation>
    <scope>IDENTIFICATION</scope>
</reference>
<keyword evidence="12" id="KW-0325">Glycoprotein</keyword>
<evidence type="ECO:0000256" key="18">
    <source>
        <dbReference type="ARBA" id="ARBA00048246"/>
    </source>
</evidence>
<reference evidence="33" key="1">
    <citation type="submission" date="2025-08" db="UniProtKB">
        <authorList>
            <consortium name="Ensembl"/>
        </authorList>
    </citation>
    <scope>IDENTIFICATION</scope>
</reference>
<evidence type="ECO:0000256" key="23">
    <source>
        <dbReference type="ARBA" id="ARBA00052448"/>
    </source>
</evidence>
<dbReference type="Proteomes" id="UP000233120">
    <property type="component" value="Unassembled WGS sequence"/>
</dbReference>
<dbReference type="Bgee" id="ENSMNEG00000039039">
    <property type="expression patterns" value="Expressed in liver and 12 other cell types or tissues"/>
</dbReference>
<evidence type="ECO:0000256" key="28">
    <source>
        <dbReference type="ARBA" id="ARBA00071031"/>
    </source>
</evidence>
<dbReference type="GO" id="GO:0006703">
    <property type="term" value="P:estrogen biosynthetic process"/>
    <property type="evidence" value="ECO:0007669"/>
    <property type="project" value="Ensembl"/>
</dbReference>
<evidence type="ECO:0000313" key="33">
    <source>
        <dbReference type="Ensembl" id="ENSMNEP00000031229.1"/>
    </source>
</evidence>
<dbReference type="GO" id="GO:0005789">
    <property type="term" value="C:endoplasmic reticulum membrane"/>
    <property type="evidence" value="ECO:0007669"/>
    <property type="project" value="UniProtKB-SubCell"/>
</dbReference>
<evidence type="ECO:0000256" key="4">
    <source>
        <dbReference type="ARBA" id="ARBA00022824"/>
    </source>
</evidence>
<keyword evidence="10" id="KW-0443">Lipid metabolism</keyword>
<comment type="catalytic activity">
    <reaction evidence="20">
        <text>5alpha-androstane-3beta,17beta-diol + NADP(+) = 17beta-hydroxy-5alpha-androstan-3-one + NADPH + H(+)</text>
        <dbReference type="Rhea" id="RHEA:16297"/>
        <dbReference type="ChEBI" id="CHEBI:15378"/>
        <dbReference type="ChEBI" id="CHEBI:16330"/>
        <dbReference type="ChEBI" id="CHEBI:18329"/>
        <dbReference type="ChEBI" id="CHEBI:57783"/>
        <dbReference type="ChEBI" id="CHEBI:58349"/>
        <dbReference type="EC" id="1.1.1.210"/>
    </reaction>
    <physiologicalReaction direction="right-to-left" evidence="20">
        <dbReference type="Rhea" id="RHEA:16299"/>
    </physiologicalReaction>
</comment>
<dbReference type="FunFam" id="3.40.50.720:FF:000289">
    <property type="entry name" value="Hydroxysteroid 17-beta dehydrogenase 7"/>
    <property type="match status" value="1"/>
</dbReference>
<dbReference type="UniPathway" id="UPA00770">
    <property type="reaction ID" value="UER00758"/>
</dbReference>
<evidence type="ECO:0000256" key="9">
    <source>
        <dbReference type="ARBA" id="ARBA00023027"/>
    </source>
</evidence>
<keyword evidence="5" id="KW-0521">NADP</keyword>
<dbReference type="GO" id="GO:0047024">
    <property type="term" value="F:5-alpha-androstane-3-beta,17-beta-diol dehydrogenase (NADP+) activity"/>
    <property type="evidence" value="ECO:0007669"/>
    <property type="project" value="UniProtKB-EC"/>
</dbReference>
<evidence type="ECO:0000256" key="25">
    <source>
        <dbReference type="ARBA" id="ARBA00052561"/>
    </source>
</evidence>
<dbReference type="Pfam" id="PF00106">
    <property type="entry name" value="adh_short"/>
    <property type="match status" value="1"/>
</dbReference>
<evidence type="ECO:0000256" key="30">
    <source>
        <dbReference type="ARBA" id="ARBA00081545"/>
    </source>
</evidence>
<name>A0A2K6D5P3_MACNE</name>
<evidence type="ECO:0000256" key="2">
    <source>
        <dbReference type="ARBA" id="ARBA00022516"/>
    </source>
</evidence>
<evidence type="ECO:0000256" key="26">
    <source>
        <dbReference type="ARBA" id="ARBA00063141"/>
    </source>
</evidence>
<dbReference type="EC" id="1.1.1.62" evidence="16"/>
<evidence type="ECO:0000256" key="5">
    <source>
        <dbReference type="ARBA" id="ARBA00022857"/>
    </source>
</evidence>
<evidence type="ECO:0000256" key="7">
    <source>
        <dbReference type="ARBA" id="ARBA00022989"/>
    </source>
</evidence>
<evidence type="ECO:0000256" key="20">
    <source>
        <dbReference type="ARBA" id="ARBA00051795"/>
    </source>
</evidence>
<dbReference type="InterPro" id="IPR002347">
    <property type="entry name" value="SDR_fam"/>
</dbReference>
<evidence type="ECO:0000256" key="16">
    <source>
        <dbReference type="ARBA" id="ARBA00024072"/>
    </source>
</evidence>
<dbReference type="InterPro" id="IPR042829">
    <property type="entry name" value="HSD17B7/Erg27"/>
</dbReference>
<dbReference type="PANTHER" id="PTHR44442:SF1">
    <property type="entry name" value="3-KETO-STEROID REDUCTASE_17-BETA-HYDROXYSTEROID DEHYDROGENASE 7"/>
    <property type="match status" value="1"/>
</dbReference>
<keyword evidence="11" id="KW-0472">Membrane</keyword>
<comment type="pathway">
    <text evidence="17">Steroid biosynthesis; estrogen biosynthesis.</text>
</comment>
<evidence type="ECO:0000256" key="6">
    <source>
        <dbReference type="ARBA" id="ARBA00022955"/>
    </source>
</evidence>
<dbReference type="GO" id="GO:0004303">
    <property type="term" value="F:estradiol 17-beta-dehydrogenase [NAD(P)+] activity"/>
    <property type="evidence" value="ECO:0007669"/>
    <property type="project" value="UniProtKB-EC"/>
</dbReference>
<evidence type="ECO:0000256" key="13">
    <source>
        <dbReference type="ARBA" id="ARBA00023589"/>
    </source>
</evidence>
<dbReference type="Gene3D" id="3.40.50.720">
    <property type="entry name" value="NAD(P)-binding Rossmann-like Domain"/>
    <property type="match status" value="1"/>
</dbReference>
<dbReference type="PANTHER" id="PTHR44442">
    <property type="entry name" value="3-KETO-STEROID REDUCTASE"/>
    <property type="match status" value="1"/>
</dbReference>
<comment type="catalytic activity">
    <reaction evidence="18">
        <text>3-dehydro-4alpha-methylzymosterol + NADPH + H(+) = 4alpha-methylzymosterol + NADP(+)</text>
        <dbReference type="Rhea" id="RHEA:36379"/>
        <dbReference type="ChEBI" id="CHEBI:1949"/>
        <dbReference type="ChEBI" id="CHEBI:15378"/>
        <dbReference type="ChEBI" id="CHEBI:57783"/>
        <dbReference type="ChEBI" id="CHEBI:58349"/>
        <dbReference type="ChEBI" id="CHEBI:136486"/>
        <dbReference type="EC" id="1.1.1.270"/>
    </reaction>
    <physiologicalReaction direction="left-to-right" evidence="18">
        <dbReference type="Rhea" id="RHEA:36380"/>
    </physiologicalReaction>
</comment>
<gene>
    <name evidence="33" type="primary">HSD17B7</name>
</gene>
<evidence type="ECO:0000256" key="12">
    <source>
        <dbReference type="ARBA" id="ARBA00023180"/>
    </source>
</evidence>
<comment type="catalytic activity">
    <reaction evidence="22">
        <text>4alpha-methyl-5alpha-cholest-7-en-3beta-ol + NADP(+) = 4alpha-methyl-5alpha-cholest-7-en-3-one + NADPH + H(+)</text>
        <dbReference type="Rhea" id="RHEA:18409"/>
        <dbReference type="ChEBI" id="CHEBI:15378"/>
        <dbReference type="ChEBI" id="CHEBI:16495"/>
        <dbReference type="ChEBI" id="CHEBI:18378"/>
        <dbReference type="ChEBI" id="CHEBI:57783"/>
        <dbReference type="ChEBI" id="CHEBI:58349"/>
        <dbReference type="EC" id="1.1.1.270"/>
    </reaction>
    <physiologicalReaction direction="right-to-left" evidence="22">
        <dbReference type="Rhea" id="RHEA:18411"/>
    </physiologicalReaction>
</comment>
<evidence type="ECO:0000256" key="21">
    <source>
        <dbReference type="ARBA" id="ARBA00051929"/>
    </source>
</evidence>
<evidence type="ECO:0000256" key="10">
    <source>
        <dbReference type="ARBA" id="ARBA00023098"/>
    </source>
</evidence>
<protein>
    <recommendedName>
        <fullName evidence="28">3-keto-steroid reductase/17-beta-hydroxysteroid dehydrogenase 7</fullName>
        <ecNumber evidence="27">1.1.1.210</ecNumber>
        <ecNumber evidence="15">1.1.1.270</ecNumber>
        <ecNumber evidence="16">1.1.1.62</ecNumber>
    </recommendedName>
    <alternativeName>
        <fullName evidence="30">17-beta-hydroxysteroid dehydrogenase 7</fullName>
    </alternativeName>
    <alternativeName>
        <fullName evidence="31">3-keto-steroid reductase</fullName>
    </alternativeName>
    <alternativeName>
        <fullName evidence="29">Dihydrotestosterone oxidoreductase</fullName>
    </alternativeName>
    <alternativeName>
        <fullName evidence="32">Estradiol 17-beta-dehydrogenase 7</fullName>
    </alternativeName>
</protein>
<comment type="subcellular location">
    <subcellularLocation>
        <location evidence="1">Endoplasmic reticulum membrane</location>
        <topology evidence="1">Single-pass membrane protein</topology>
    </subcellularLocation>
</comment>